<keyword evidence="3" id="KW-1133">Transmembrane helix</keyword>
<reference evidence="5" key="1">
    <citation type="journal article" date="2019" name="Int. J. Syst. Evol. Microbiol.">
        <title>The Global Catalogue of Microorganisms (GCM) 10K type strain sequencing project: providing services to taxonomists for standard genome sequencing and annotation.</title>
        <authorList>
            <consortium name="The Broad Institute Genomics Platform"/>
            <consortium name="The Broad Institute Genome Sequencing Center for Infectious Disease"/>
            <person name="Wu L."/>
            <person name="Ma J."/>
        </authorList>
    </citation>
    <scope>NUCLEOTIDE SEQUENCE [LARGE SCALE GENOMIC DNA]</scope>
    <source>
        <strain evidence="5">JCM 17024</strain>
    </source>
</reference>
<keyword evidence="1" id="KW-0547">Nucleotide-binding</keyword>
<dbReference type="InterPro" id="IPR033756">
    <property type="entry name" value="YlxH/NBP35"/>
</dbReference>
<sequence>MHTHMELRDYLLIFRAHWLGMLAVIVAGVVLAFGWTLTQPKLYSADATAILQADTGSDDLGMQSLGNNIARQKVKTYVELGGSRSVATRVIDELSLKESADALVSSIDVTNPLDTTSLRVTAKASTPEDARDIAEAWVRGMAAEVNDIESGDAAEQGAVFLRPIDSARLPSSPSSPNTKLAIAVGALGGLALAVGYGLLRYTLDRRIRGVEAVERETGVAVVGTVPEEKSFTADDRLIPFDGGNSVGSAKAHLFAIAEAMRELRTNIQFMDVDNPPRVMVISSPLPGDGKSTTASNLAITLASSGQKVVLIDGDLRRPVIDTIFGLPKGAGLSDVLAGRAELVDVAHRVGGNGRLLVIGAGKIPPNPSEVLGSVRMRELLEAIAREAIVIIDAPPLIPVTDAAVLAHSTDGAIVVSTVGKTTFEVLGKALGNLERADARALGIVLNRVPRRGSGAAYYGYQYHGDYYRTEKKEDVAEDAVGIFGQASVVVDGDDGNSPRRRSTHR</sequence>
<dbReference type="Pfam" id="PF10609">
    <property type="entry name" value="ParA"/>
    <property type="match status" value="1"/>
</dbReference>
<gene>
    <name evidence="4" type="ORF">GCM10022383_06350</name>
</gene>
<evidence type="ECO:0000313" key="5">
    <source>
        <dbReference type="Proteomes" id="UP001501591"/>
    </source>
</evidence>
<dbReference type="SUPFAM" id="SSF52540">
    <property type="entry name" value="P-loop containing nucleoside triphosphate hydrolases"/>
    <property type="match status" value="1"/>
</dbReference>
<dbReference type="PANTHER" id="PTHR32309">
    <property type="entry name" value="TYROSINE-PROTEIN KINASE"/>
    <property type="match status" value="1"/>
</dbReference>
<evidence type="ECO:0000256" key="1">
    <source>
        <dbReference type="ARBA" id="ARBA00022741"/>
    </source>
</evidence>
<comment type="caution">
    <text evidence="4">The sequence shown here is derived from an EMBL/GenBank/DDBJ whole genome shotgun (WGS) entry which is preliminary data.</text>
</comment>
<keyword evidence="5" id="KW-1185">Reference proteome</keyword>
<protein>
    <submittedName>
        <fullName evidence="4">Polysaccharide biosynthesis tyrosine autokinase</fullName>
    </submittedName>
</protein>
<dbReference type="InterPro" id="IPR005702">
    <property type="entry name" value="Wzc-like_C"/>
</dbReference>
<dbReference type="Gene3D" id="3.40.50.300">
    <property type="entry name" value="P-loop containing nucleotide triphosphate hydrolases"/>
    <property type="match status" value="1"/>
</dbReference>
<accession>A0ABP7MWV6</accession>
<dbReference type="EMBL" id="BAABCP010000001">
    <property type="protein sequence ID" value="GAA3930416.1"/>
    <property type="molecule type" value="Genomic_DNA"/>
</dbReference>
<organism evidence="4 5">
    <name type="scientific">Microbacterium soli</name>
    <dbReference type="NCBI Taxonomy" id="446075"/>
    <lineage>
        <taxon>Bacteria</taxon>
        <taxon>Bacillati</taxon>
        <taxon>Actinomycetota</taxon>
        <taxon>Actinomycetes</taxon>
        <taxon>Micrococcales</taxon>
        <taxon>Microbacteriaceae</taxon>
        <taxon>Microbacterium</taxon>
    </lineage>
</organism>
<dbReference type="NCBIfam" id="TIGR01007">
    <property type="entry name" value="eps_fam"/>
    <property type="match status" value="1"/>
</dbReference>
<dbReference type="InterPro" id="IPR050445">
    <property type="entry name" value="Bact_polysacc_biosynth/exp"/>
</dbReference>
<dbReference type="PANTHER" id="PTHR32309:SF13">
    <property type="entry name" value="FERRIC ENTEROBACTIN TRANSPORT PROTEIN FEPE"/>
    <property type="match status" value="1"/>
</dbReference>
<evidence type="ECO:0000256" key="2">
    <source>
        <dbReference type="ARBA" id="ARBA00022840"/>
    </source>
</evidence>
<feature type="transmembrane region" description="Helical" evidence="3">
    <location>
        <begin position="12"/>
        <end position="35"/>
    </location>
</feature>
<dbReference type="InterPro" id="IPR027417">
    <property type="entry name" value="P-loop_NTPase"/>
</dbReference>
<proteinExistence type="predicted"/>
<keyword evidence="2" id="KW-0067">ATP-binding</keyword>
<dbReference type="CDD" id="cd05387">
    <property type="entry name" value="BY-kinase"/>
    <property type="match status" value="1"/>
</dbReference>
<keyword evidence="3" id="KW-0812">Transmembrane</keyword>
<evidence type="ECO:0000256" key="3">
    <source>
        <dbReference type="SAM" id="Phobius"/>
    </source>
</evidence>
<dbReference type="Proteomes" id="UP001501591">
    <property type="component" value="Unassembled WGS sequence"/>
</dbReference>
<feature type="transmembrane region" description="Helical" evidence="3">
    <location>
        <begin position="180"/>
        <end position="199"/>
    </location>
</feature>
<name>A0ABP7MWV6_9MICO</name>
<evidence type="ECO:0000313" key="4">
    <source>
        <dbReference type="EMBL" id="GAA3930416.1"/>
    </source>
</evidence>
<keyword evidence="3" id="KW-0472">Membrane</keyword>